<dbReference type="InterPro" id="IPR036388">
    <property type="entry name" value="WH-like_DNA-bd_sf"/>
</dbReference>
<dbReference type="EMBL" id="JAEKNS010000084">
    <property type="protein sequence ID" value="MBJ7594872.1"/>
    <property type="molecule type" value="Genomic_DNA"/>
</dbReference>
<dbReference type="GO" id="GO:0051304">
    <property type="term" value="P:chromosome separation"/>
    <property type="evidence" value="ECO:0007669"/>
    <property type="project" value="InterPro"/>
</dbReference>
<dbReference type="InterPro" id="IPR036390">
    <property type="entry name" value="WH_DNA-bd_sf"/>
</dbReference>
<dbReference type="Proteomes" id="UP000606991">
    <property type="component" value="Unassembled WGS sequence"/>
</dbReference>
<dbReference type="RefSeq" id="WP_337311458.1">
    <property type="nucleotide sequence ID" value="NZ_JAEKNS010000084.1"/>
</dbReference>
<evidence type="ECO:0000256" key="2">
    <source>
        <dbReference type="ARBA" id="ARBA00022829"/>
    </source>
</evidence>
<dbReference type="SUPFAM" id="SSF47413">
    <property type="entry name" value="lambda repressor-like DNA-binding domains"/>
    <property type="match status" value="1"/>
</dbReference>
<dbReference type="SUPFAM" id="SSF46785">
    <property type="entry name" value="Winged helix' DNA-binding domain"/>
    <property type="match status" value="1"/>
</dbReference>
<gene>
    <name evidence="5" type="ORF">JF886_08420</name>
</gene>
<dbReference type="InterPro" id="IPR001387">
    <property type="entry name" value="Cro/C1-type_HTH"/>
</dbReference>
<dbReference type="PROSITE" id="PS50943">
    <property type="entry name" value="HTH_CROC1"/>
    <property type="match status" value="1"/>
</dbReference>
<keyword evidence="2" id="KW-0159">Chromosome partition</keyword>
<evidence type="ECO:0000313" key="5">
    <source>
        <dbReference type="EMBL" id="MBJ7594872.1"/>
    </source>
</evidence>
<dbReference type="InterPro" id="IPR010982">
    <property type="entry name" value="Lambda_DNA-bd_dom_sf"/>
</dbReference>
<keyword evidence="3" id="KW-0131">Cell cycle</keyword>
<protein>
    <submittedName>
        <fullName evidence="5">SMC-Scp complex subunit ScpB</fullName>
    </submittedName>
</protein>
<comment type="caution">
    <text evidence="5">The sequence shown here is derived from an EMBL/GenBank/DDBJ whole genome shotgun (WGS) entry which is preliminary data.</text>
</comment>
<reference evidence="5 6" key="1">
    <citation type="submission" date="2020-10" db="EMBL/GenBank/DDBJ databases">
        <title>Ca. Dormibacterota MAGs.</title>
        <authorList>
            <person name="Montgomery K."/>
        </authorList>
    </citation>
    <scope>NUCLEOTIDE SEQUENCE [LARGE SCALE GENOMIC DNA]</scope>
    <source>
        <strain evidence="5">SC8812_S17_18</strain>
    </source>
</reference>
<evidence type="ECO:0000256" key="3">
    <source>
        <dbReference type="ARBA" id="ARBA00023306"/>
    </source>
</evidence>
<sequence length="269" mass="28540">MSTTNPTPCTDTEPAIEVASSATPSVATELRRRRELLGWSQVEAARRSGVSRTVINEIESGRRVPQTRTYEKLRGALGLALPTASALLRRPEPASHTEGQLATLAGCLLSGRGGSLAALADATGVSIPAVREQLSVLGDRLAACGMAAVDDGDEVRLVALPWAADAISRVATLEVDRALSAEAVEVLVIVGLVGAPTRREIEERRDGEDCTTLLDRMCRRGLLEKARDDALRGDPNVYRLTALSLGAMGHATVESFQSWCWTTIAGAEG</sequence>
<evidence type="ECO:0000313" key="6">
    <source>
        <dbReference type="Proteomes" id="UP000606991"/>
    </source>
</evidence>
<dbReference type="InterPro" id="IPR005234">
    <property type="entry name" value="ScpB_csome_segregation"/>
</dbReference>
<dbReference type="GO" id="GO:0003677">
    <property type="term" value="F:DNA binding"/>
    <property type="evidence" value="ECO:0007669"/>
    <property type="project" value="InterPro"/>
</dbReference>
<dbReference type="CDD" id="cd00093">
    <property type="entry name" value="HTH_XRE"/>
    <property type="match status" value="1"/>
</dbReference>
<name>A0A934K098_9BACT</name>
<dbReference type="Gene3D" id="1.10.10.10">
    <property type="entry name" value="Winged helix-like DNA-binding domain superfamily/Winged helix DNA-binding domain"/>
    <property type="match status" value="1"/>
</dbReference>
<dbReference type="Gene3D" id="1.10.260.40">
    <property type="entry name" value="lambda repressor-like DNA-binding domains"/>
    <property type="match status" value="1"/>
</dbReference>
<keyword evidence="1" id="KW-0132">Cell division</keyword>
<evidence type="ECO:0000259" key="4">
    <source>
        <dbReference type="PROSITE" id="PS50943"/>
    </source>
</evidence>
<proteinExistence type="predicted"/>
<dbReference type="Pfam" id="PF04079">
    <property type="entry name" value="SMC_ScpB"/>
    <property type="match status" value="1"/>
</dbReference>
<organism evidence="5 6">
    <name type="scientific">Candidatus Aeolococcus gillhamiae</name>
    <dbReference type="NCBI Taxonomy" id="3127015"/>
    <lineage>
        <taxon>Bacteria</taxon>
        <taxon>Bacillati</taxon>
        <taxon>Candidatus Dormiibacterota</taxon>
        <taxon>Candidatus Dormibacteria</taxon>
        <taxon>Candidatus Aeolococcales</taxon>
        <taxon>Candidatus Aeolococcaceae</taxon>
        <taxon>Candidatus Aeolococcus</taxon>
    </lineage>
</organism>
<dbReference type="GO" id="GO:0051301">
    <property type="term" value="P:cell division"/>
    <property type="evidence" value="ECO:0007669"/>
    <property type="project" value="UniProtKB-KW"/>
</dbReference>
<accession>A0A934K098</accession>
<dbReference type="SMART" id="SM00530">
    <property type="entry name" value="HTH_XRE"/>
    <property type="match status" value="1"/>
</dbReference>
<evidence type="ECO:0000256" key="1">
    <source>
        <dbReference type="ARBA" id="ARBA00022618"/>
    </source>
</evidence>
<dbReference type="AlphaFoldDB" id="A0A934K098"/>
<feature type="domain" description="HTH cro/C1-type" evidence="4">
    <location>
        <begin position="30"/>
        <end position="84"/>
    </location>
</feature>
<dbReference type="Pfam" id="PF01381">
    <property type="entry name" value="HTH_3"/>
    <property type="match status" value="1"/>
</dbReference>